<dbReference type="PROSITE" id="PS51186">
    <property type="entry name" value="GNAT"/>
    <property type="match status" value="1"/>
</dbReference>
<organism evidence="5">
    <name type="scientific">Leifsonia sp. NPDC080035</name>
    <dbReference type="NCBI Taxonomy" id="3143936"/>
    <lineage>
        <taxon>Bacteria</taxon>
        <taxon>Bacillati</taxon>
        <taxon>Actinomycetota</taxon>
        <taxon>Actinomycetes</taxon>
        <taxon>Micrococcales</taxon>
        <taxon>Microbacteriaceae</taxon>
        <taxon>Leifsonia</taxon>
    </lineage>
</organism>
<dbReference type="InterPro" id="IPR016181">
    <property type="entry name" value="Acyl_CoA_acyltransferase"/>
</dbReference>
<accession>A0AAU7G8K7</accession>
<dbReference type="AlphaFoldDB" id="A0AAU7G8K7"/>
<dbReference type="PANTHER" id="PTHR43792">
    <property type="entry name" value="GNAT FAMILY, PUTATIVE (AFU_ORTHOLOGUE AFUA_3G00765)-RELATED-RELATED"/>
    <property type="match status" value="1"/>
</dbReference>
<dbReference type="Gene3D" id="3.40.630.30">
    <property type="match status" value="1"/>
</dbReference>
<dbReference type="PANTHER" id="PTHR43792:SF8">
    <property type="entry name" value="[RIBOSOMAL PROTEIN US5]-ALANINE N-ACETYLTRANSFERASE"/>
    <property type="match status" value="1"/>
</dbReference>
<evidence type="ECO:0000313" key="5">
    <source>
        <dbReference type="EMBL" id="XBM46498.1"/>
    </source>
</evidence>
<gene>
    <name evidence="5" type="ORF">AAME72_10365</name>
</gene>
<feature type="domain" description="N-acetyltransferase" evidence="4">
    <location>
        <begin position="3"/>
        <end position="164"/>
    </location>
</feature>
<protein>
    <submittedName>
        <fullName evidence="5">GNAT family N-acetyltransferase</fullName>
    </submittedName>
</protein>
<comment type="similarity">
    <text evidence="3">Belongs to the acetyltransferase family. RimJ subfamily.</text>
</comment>
<dbReference type="CDD" id="cd04301">
    <property type="entry name" value="NAT_SF"/>
    <property type="match status" value="1"/>
</dbReference>
<evidence type="ECO:0000256" key="1">
    <source>
        <dbReference type="ARBA" id="ARBA00022679"/>
    </source>
</evidence>
<proteinExistence type="inferred from homology"/>
<dbReference type="RefSeq" id="WP_348786483.1">
    <property type="nucleotide sequence ID" value="NZ_CP157390.1"/>
</dbReference>
<keyword evidence="2" id="KW-0012">Acyltransferase</keyword>
<name>A0AAU7G8K7_9MICO</name>
<dbReference type="InterPro" id="IPR051531">
    <property type="entry name" value="N-acetyltransferase"/>
</dbReference>
<reference evidence="5" key="1">
    <citation type="submission" date="2024-05" db="EMBL/GenBank/DDBJ databases">
        <title>The Natural Products Discovery Center: Release of the First 8490 Sequenced Strains for Exploring Actinobacteria Biosynthetic Diversity.</title>
        <authorList>
            <person name="Kalkreuter E."/>
            <person name="Kautsar S.A."/>
            <person name="Yang D."/>
            <person name="Bader C.D."/>
            <person name="Teijaro C.N."/>
            <person name="Fluegel L."/>
            <person name="Davis C.M."/>
            <person name="Simpson J.R."/>
            <person name="Lauterbach L."/>
            <person name="Steele A.D."/>
            <person name="Gui C."/>
            <person name="Meng S."/>
            <person name="Li G."/>
            <person name="Viehrig K."/>
            <person name="Ye F."/>
            <person name="Su P."/>
            <person name="Kiefer A.F."/>
            <person name="Nichols A."/>
            <person name="Cepeda A.J."/>
            <person name="Yan W."/>
            <person name="Fan B."/>
            <person name="Jiang Y."/>
            <person name="Adhikari A."/>
            <person name="Zheng C.-J."/>
            <person name="Schuster L."/>
            <person name="Cowan T.M."/>
            <person name="Smanski M.J."/>
            <person name="Chevrette M.G."/>
            <person name="de Carvalho L.P.S."/>
            <person name="Shen B."/>
        </authorList>
    </citation>
    <scope>NUCLEOTIDE SEQUENCE</scope>
    <source>
        <strain evidence="5">NPDC080035</strain>
    </source>
</reference>
<evidence type="ECO:0000259" key="4">
    <source>
        <dbReference type="PROSITE" id="PS51186"/>
    </source>
</evidence>
<dbReference type="GO" id="GO:0008999">
    <property type="term" value="F:protein-N-terminal-alanine acetyltransferase activity"/>
    <property type="evidence" value="ECO:0007669"/>
    <property type="project" value="TreeGrafter"/>
</dbReference>
<dbReference type="InterPro" id="IPR000182">
    <property type="entry name" value="GNAT_dom"/>
</dbReference>
<evidence type="ECO:0000256" key="3">
    <source>
        <dbReference type="ARBA" id="ARBA00038502"/>
    </source>
</evidence>
<dbReference type="EMBL" id="CP157390">
    <property type="protein sequence ID" value="XBM46498.1"/>
    <property type="molecule type" value="Genomic_DNA"/>
</dbReference>
<evidence type="ECO:0000256" key="2">
    <source>
        <dbReference type="ARBA" id="ARBA00023315"/>
    </source>
</evidence>
<keyword evidence="1" id="KW-0808">Transferase</keyword>
<dbReference type="Pfam" id="PF13302">
    <property type="entry name" value="Acetyltransf_3"/>
    <property type="match status" value="1"/>
</dbReference>
<dbReference type="GO" id="GO:0005737">
    <property type="term" value="C:cytoplasm"/>
    <property type="evidence" value="ECO:0007669"/>
    <property type="project" value="TreeGrafter"/>
</dbReference>
<dbReference type="SUPFAM" id="SSF55729">
    <property type="entry name" value="Acyl-CoA N-acyltransferases (Nat)"/>
    <property type="match status" value="1"/>
</dbReference>
<sequence>MTLRLERWSEDDLPLLEAANTPEMTRHLVGPETPAQVADRHARYLRGWETGESRMFRIVDDDRVVGSIGWWSTRWRDADVHETGWFVLPEAQGHGFAAAAVPLVVDDVRRHGRYPLLMAFPNVENPASNRVCERSGFTLAGDEDIPFRGATLHLNVWTMALALPRDRA</sequence>